<evidence type="ECO:0000256" key="4">
    <source>
        <dbReference type="PIRSR" id="PIRSR600898-1"/>
    </source>
</evidence>
<dbReference type="Pfam" id="PF01231">
    <property type="entry name" value="IDO"/>
    <property type="match status" value="1"/>
</dbReference>
<keyword evidence="5" id="KW-0560">Oxidoreductase</keyword>
<keyword evidence="3 4" id="KW-0408">Iron</keyword>
<evidence type="ECO:0000313" key="7">
    <source>
        <dbReference type="Proteomes" id="UP000297777"/>
    </source>
</evidence>
<dbReference type="Gene3D" id="1.20.58.480">
    <property type="match status" value="1"/>
</dbReference>
<evidence type="ECO:0000256" key="2">
    <source>
        <dbReference type="ARBA" id="ARBA00022723"/>
    </source>
</evidence>
<dbReference type="Proteomes" id="UP000297777">
    <property type="component" value="Unassembled WGS sequence"/>
</dbReference>
<evidence type="ECO:0000256" key="1">
    <source>
        <dbReference type="ARBA" id="ARBA00007119"/>
    </source>
</evidence>
<dbReference type="PANTHER" id="PTHR28657:SF11">
    <property type="entry name" value="INDOLEAMINE 2,3-DIOXYGENASE"/>
    <property type="match status" value="1"/>
</dbReference>
<comment type="catalytic activity">
    <reaction evidence="5">
        <text>L-tryptophan + O2 = N-formyl-L-kynurenine</text>
        <dbReference type="Rhea" id="RHEA:24536"/>
        <dbReference type="ChEBI" id="CHEBI:15379"/>
        <dbReference type="ChEBI" id="CHEBI:57912"/>
        <dbReference type="ChEBI" id="CHEBI:58629"/>
    </reaction>
</comment>
<gene>
    <name evidence="6" type="ORF">BTUL_0046g00120</name>
</gene>
<keyword evidence="7" id="KW-1185">Reference proteome</keyword>
<dbReference type="InterPro" id="IPR037217">
    <property type="entry name" value="Trp/Indoleamine_2_3_dOase-like"/>
</dbReference>
<dbReference type="AlphaFoldDB" id="A0A4Z1ER89"/>
<dbReference type="GO" id="GO:0034354">
    <property type="term" value="P:'de novo' NAD+ biosynthetic process from L-tryptophan"/>
    <property type="evidence" value="ECO:0007669"/>
    <property type="project" value="TreeGrafter"/>
</dbReference>
<name>A0A4Z1ER89_9HELO</name>
<comment type="function">
    <text evidence="5">Produces N-formyl-kynurenine through the oxidation of tryptophan.</text>
</comment>
<comment type="caution">
    <text evidence="6">The sequence shown here is derived from an EMBL/GenBank/DDBJ whole genome shotgun (WGS) entry which is preliminary data.</text>
</comment>
<accession>A0A4Z1ER89</accession>
<dbReference type="EC" id="1.13.11.52" evidence="5"/>
<keyword evidence="4 5" id="KW-0349">Heme</keyword>
<sequence length="528" mass="60179">MPTIFRSLVKTCFVLKLQIFETHFNKDTPTFNNGVSTINFCKMLELILFIGALASTLAFASARLIRICSTRAKVPIPVIVSIQTKVKEKIDENENVSKYQALRNLRDQHEVAATMSRLVDEDGAGAWPPNANHDSWPMALRPYKEIYFQLIPFLSAAPPSLDDDVNNERREKYRSMMRKSLMERINVPQVVAIMAAIEAGNWDLFPRDAYNGFYCCIAVCRHAYRWATIPVVKVAQLEKIVEFPSELDAPWPYLQRNFGVDADAGNNTSNVLLNFNTRGERIYRINVGMSDLIRSSEEVFFQMFYDLEVVAFPIYHEMVLSVLSYNSSSPSTCLPHLRNINTRLRDLFLVFYENLTKSRVSHSVWLSYVQGFQGWGVGKIVNGEYVKYDGLSGNHVLFFQALDAFLGMERYLTDENMERYIPVRQRELCLVLKKYSFVKGAKEQGQSQIEEEFAKMVNQLKLFRAAHRARVMSYLQEPAPERLVMTAGKSVLENSNTKSLDDALKPLDDMLADRLKETANVGSISAGA</sequence>
<dbReference type="GO" id="GO:0019441">
    <property type="term" value="P:L-tryptophan catabolic process to kynurenine"/>
    <property type="evidence" value="ECO:0007669"/>
    <property type="project" value="UniProtKB-UniRule"/>
</dbReference>
<organism evidence="6 7">
    <name type="scientific">Botrytis tulipae</name>
    <dbReference type="NCBI Taxonomy" id="87230"/>
    <lineage>
        <taxon>Eukaryota</taxon>
        <taxon>Fungi</taxon>
        <taxon>Dikarya</taxon>
        <taxon>Ascomycota</taxon>
        <taxon>Pezizomycotina</taxon>
        <taxon>Leotiomycetes</taxon>
        <taxon>Helotiales</taxon>
        <taxon>Sclerotiniaceae</taxon>
        <taxon>Botrytis</taxon>
    </lineage>
</organism>
<dbReference type="PANTHER" id="PTHR28657">
    <property type="entry name" value="INDOLEAMINE 2,3-DIOXYGENASE"/>
    <property type="match status" value="1"/>
</dbReference>
<evidence type="ECO:0000256" key="3">
    <source>
        <dbReference type="ARBA" id="ARBA00023004"/>
    </source>
</evidence>
<dbReference type="GO" id="GO:0020037">
    <property type="term" value="F:heme binding"/>
    <property type="evidence" value="ECO:0007669"/>
    <property type="project" value="UniProtKB-UniRule"/>
</dbReference>
<proteinExistence type="inferred from homology"/>
<reference evidence="6 7" key="1">
    <citation type="submission" date="2017-12" db="EMBL/GenBank/DDBJ databases">
        <title>Comparative genomics of Botrytis spp.</title>
        <authorList>
            <person name="Valero-Jimenez C.A."/>
            <person name="Tapia P."/>
            <person name="Veloso J."/>
            <person name="Silva-Moreno E."/>
            <person name="Staats M."/>
            <person name="Valdes J.H."/>
            <person name="Van Kan J.A.L."/>
        </authorList>
    </citation>
    <scope>NUCLEOTIDE SEQUENCE [LARGE SCALE GENOMIC DNA]</scope>
    <source>
        <strain evidence="6 7">Bt9001</strain>
    </source>
</reference>
<dbReference type="OrthoDB" id="4662583at2759"/>
<keyword evidence="5" id="KW-0223">Dioxygenase</keyword>
<dbReference type="EMBL" id="PQXH01000046">
    <property type="protein sequence ID" value="TGO14924.1"/>
    <property type="molecule type" value="Genomic_DNA"/>
</dbReference>
<protein>
    <recommendedName>
        <fullName evidence="5">Indoleamine 2,3-dioxygenase</fullName>
        <ecNumber evidence="5">1.13.11.52</ecNumber>
    </recommendedName>
</protein>
<evidence type="ECO:0000313" key="6">
    <source>
        <dbReference type="EMBL" id="TGO14924.1"/>
    </source>
</evidence>
<dbReference type="InterPro" id="IPR000898">
    <property type="entry name" value="Indolamine_dOase"/>
</dbReference>
<evidence type="ECO:0000256" key="5">
    <source>
        <dbReference type="RuleBase" id="RU369119"/>
    </source>
</evidence>
<feature type="binding site" description="proximal binding residue" evidence="4">
    <location>
        <position position="467"/>
    </location>
    <ligand>
        <name>heme b</name>
        <dbReference type="ChEBI" id="CHEBI:60344"/>
    </ligand>
    <ligandPart>
        <name>Fe</name>
        <dbReference type="ChEBI" id="CHEBI:18248"/>
    </ligandPart>
</feature>
<dbReference type="GO" id="GO:0046872">
    <property type="term" value="F:metal ion binding"/>
    <property type="evidence" value="ECO:0007669"/>
    <property type="project" value="UniProtKB-UniRule"/>
</dbReference>
<dbReference type="SUPFAM" id="SSF140959">
    <property type="entry name" value="Indolic compounds 2,3-dioxygenase-like"/>
    <property type="match status" value="1"/>
</dbReference>
<keyword evidence="2 4" id="KW-0479">Metal-binding</keyword>
<dbReference type="GO" id="GO:0033754">
    <property type="term" value="F:indoleamine 2,3-dioxygenase activity"/>
    <property type="evidence" value="ECO:0007669"/>
    <property type="project" value="UniProtKB-EC"/>
</dbReference>
<dbReference type="GO" id="GO:0005737">
    <property type="term" value="C:cytoplasm"/>
    <property type="evidence" value="ECO:0007669"/>
    <property type="project" value="TreeGrafter"/>
</dbReference>
<comment type="similarity">
    <text evidence="1 5">Belongs to the indoleamine 2,3-dioxygenase family.</text>
</comment>